<dbReference type="AlphaFoldDB" id="A0A109NDS7"/>
<accession>A0A109NDS7</accession>
<reference evidence="2" key="2">
    <citation type="submission" date="2017-02" db="EMBL/GenBank/DDBJ databases">
        <title>WGS assembly of Sorghum bicolor.</title>
        <authorList>
            <person name="Paterson A."/>
            <person name="Mullet J."/>
            <person name="Bowers J."/>
            <person name="Bruggmann R."/>
            <person name="Dubchak I."/>
            <person name="Grimwood J."/>
            <person name="Gundlach H."/>
            <person name="Haberer G."/>
            <person name="Hellsten U."/>
            <person name="Mitros T."/>
            <person name="Poliakov A."/>
            <person name="Schmutz J."/>
            <person name="Spannagl M."/>
            <person name="Tang H."/>
            <person name="Wang X."/>
            <person name="Wicker T."/>
            <person name="Bharti A."/>
            <person name="Chapman J."/>
            <person name="Feltus F."/>
            <person name="Gowik U."/>
            <person name="Grigoriev I."/>
            <person name="Lyons E."/>
            <person name="Maher C."/>
            <person name="Martis M."/>
            <person name="Narechania A."/>
            <person name="Otillar R."/>
            <person name="Penning B."/>
            <person name="Salamov A."/>
            <person name="Wang Y."/>
            <person name="Zhang L."/>
            <person name="Carpita N."/>
            <person name="Freeling M."/>
            <person name="Gingle A."/>
            <person name="Hash C."/>
            <person name="Keller B."/>
            <person name="Klein P."/>
            <person name="Kresovich S."/>
            <person name="Mccann M."/>
            <person name="Ming R."/>
            <person name="Peterson D."/>
            <person name="Rahman M."/>
            <person name="Ware D."/>
            <person name="Westhoff P."/>
            <person name="Mayer K."/>
            <person name="Messing J."/>
            <person name="Sims D."/>
            <person name="Jenkins J."/>
            <person name="Shu S."/>
            <person name="Rokhsar D."/>
        </authorList>
    </citation>
    <scope>NUCLEOTIDE SEQUENCE</scope>
</reference>
<reference evidence="3" key="3">
    <citation type="journal article" date="2018" name="Plant J.">
        <title>The Sorghum bicolor reference genome: improved assembly, gene annotations, a transcriptome atlas, and signatures of genome organization.</title>
        <authorList>
            <person name="McCormick R.F."/>
            <person name="Truong S.K."/>
            <person name="Sreedasyam A."/>
            <person name="Jenkins J."/>
            <person name="Shu S."/>
            <person name="Sims D."/>
            <person name="Kennedy M."/>
            <person name="Amirebrahimi M."/>
            <person name="Weers B.D."/>
            <person name="McKinley B."/>
            <person name="Mattison A."/>
            <person name="Morishige D.T."/>
            <person name="Grimwood J."/>
            <person name="Schmutz J."/>
            <person name="Mullet J.E."/>
        </authorList>
    </citation>
    <scope>NUCLEOTIDE SEQUENCE [LARGE SCALE GENOMIC DNA]</scope>
    <source>
        <strain evidence="3">cv. BTx623</strain>
    </source>
</reference>
<dbReference type="EMBL" id="CM000760">
    <property type="protein sequence ID" value="OQU91896.1"/>
    <property type="molecule type" value="Genomic_DNA"/>
</dbReference>
<name>A0A109NDS7_SORBI</name>
<evidence type="ECO:0000313" key="3">
    <source>
        <dbReference type="Proteomes" id="UP000000768"/>
    </source>
</evidence>
<dbReference type="EMBL" id="CM000760">
    <property type="protein sequence ID" value="OQU91897.1"/>
    <property type="molecule type" value="Genomic_DNA"/>
</dbReference>
<protein>
    <submittedName>
        <fullName evidence="2">Uncharacterized protein</fullName>
    </submittedName>
</protein>
<sequence>MQPRPPPPCKLAVPSTGLLHPNRRSRLASPCRQTLTTLVTSPLPFLRPPSRL</sequence>
<dbReference type="Gramene" id="OQU91896">
    <property type="protein sequence ID" value="OQU91896"/>
    <property type="gene ID" value="SORBI_3001G261468"/>
</dbReference>
<evidence type="ECO:0000256" key="1">
    <source>
        <dbReference type="SAM" id="MobiDB-lite"/>
    </source>
</evidence>
<keyword evidence="3" id="KW-1185">Reference proteome</keyword>
<reference evidence="2 3" key="1">
    <citation type="journal article" date="2009" name="Nature">
        <title>The Sorghum bicolor genome and the diversification of grasses.</title>
        <authorList>
            <person name="Paterson A.H."/>
            <person name="Bowers J.E."/>
            <person name="Bruggmann R."/>
            <person name="Dubchak I."/>
            <person name="Grimwood J."/>
            <person name="Gundlach H."/>
            <person name="Haberer G."/>
            <person name="Hellsten U."/>
            <person name="Mitros T."/>
            <person name="Poliakov A."/>
            <person name="Schmutz J."/>
            <person name="Spannagl M."/>
            <person name="Tang H."/>
            <person name="Wang X."/>
            <person name="Wicker T."/>
            <person name="Bharti A.K."/>
            <person name="Chapman J."/>
            <person name="Feltus F.A."/>
            <person name="Gowik U."/>
            <person name="Grigoriev I.V."/>
            <person name="Lyons E."/>
            <person name="Maher C.A."/>
            <person name="Martis M."/>
            <person name="Narechania A."/>
            <person name="Otillar R.P."/>
            <person name="Penning B.W."/>
            <person name="Salamov A.A."/>
            <person name="Wang Y."/>
            <person name="Zhang L."/>
            <person name="Carpita N.C."/>
            <person name="Freeling M."/>
            <person name="Gingle A.R."/>
            <person name="Hash C.T."/>
            <person name="Keller B."/>
            <person name="Klein P."/>
            <person name="Kresovich S."/>
            <person name="McCann M.C."/>
            <person name="Ming R."/>
            <person name="Peterson D.G."/>
            <person name="Mehboob-ur-Rahman"/>
            <person name="Ware D."/>
            <person name="Westhoff P."/>
            <person name="Mayer K.F."/>
            <person name="Messing J."/>
            <person name="Rokhsar D.S."/>
        </authorList>
    </citation>
    <scope>NUCLEOTIDE SEQUENCE [LARGE SCALE GENOMIC DNA]</scope>
    <source>
        <strain evidence="3">cv. BTx623</strain>
    </source>
</reference>
<feature type="region of interest" description="Disordered" evidence="1">
    <location>
        <begin position="1"/>
        <end position="23"/>
    </location>
</feature>
<dbReference type="Gramene" id="OQU91897">
    <property type="protein sequence ID" value="OQU91897"/>
    <property type="gene ID" value="SORBI_3001G261468"/>
</dbReference>
<dbReference type="InParanoid" id="A0A109NDS7"/>
<organism evidence="2 3">
    <name type="scientific">Sorghum bicolor</name>
    <name type="common">Sorghum</name>
    <name type="synonym">Sorghum vulgare</name>
    <dbReference type="NCBI Taxonomy" id="4558"/>
    <lineage>
        <taxon>Eukaryota</taxon>
        <taxon>Viridiplantae</taxon>
        <taxon>Streptophyta</taxon>
        <taxon>Embryophyta</taxon>
        <taxon>Tracheophyta</taxon>
        <taxon>Spermatophyta</taxon>
        <taxon>Magnoliopsida</taxon>
        <taxon>Liliopsida</taxon>
        <taxon>Poales</taxon>
        <taxon>Poaceae</taxon>
        <taxon>PACMAD clade</taxon>
        <taxon>Panicoideae</taxon>
        <taxon>Andropogonodae</taxon>
        <taxon>Andropogoneae</taxon>
        <taxon>Sorghinae</taxon>
        <taxon>Sorghum</taxon>
    </lineage>
</organism>
<proteinExistence type="predicted"/>
<gene>
    <name evidence="2" type="ORF">SORBI_3001G261468</name>
</gene>
<dbReference type="Proteomes" id="UP000000768">
    <property type="component" value="Chromosome 1"/>
</dbReference>
<evidence type="ECO:0000313" key="2">
    <source>
        <dbReference type="EMBL" id="OQU91897.1"/>
    </source>
</evidence>